<organism evidence="2 3">
    <name type="scientific">Klebsormidium nitens</name>
    <name type="common">Green alga</name>
    <name type="synonym">Ulothrix nitens</name>
    <dbReference type="NCBI Taxonomy" id="105231"/>
    <lineage>
        <taxon>Eukaryota</taxon>
        <taxon>Viridiplantae</taxon>
        <taxon>Streptophyta</taxon>
        <taxon>Klebsormidiophyceae</taxon>
        <taxon>Klebsormidiales</taxon>
        <taxon>Klebsormidiaceae</taxon>
        <taxon>Klebsormidium</taxon>
    </lineage>
</organism>
<dbReference type="PANTHER" id="PTHR44013:SF1">
    <property type="entry name" value="ZINC-TYPE ALCOHOL DEHYDROGENASE-LIKE PROTEIN C16A3.02C"/>
    <property type="match status" value="1"/>
</dbReference>
<dbReference type="Pfam" id="PF13602">
    <property type="entry name" value="ADH_zinc_N_2"/>
    <property type="match status" value="1"/>
</dbReference>
<keyword evidence="3" id="KW-1185">Reference proteome</keyword>
<dbReference type="OrthoDB" id="48317at2759"/>
<evidence type="ECO:0000259" key="1">
    <source>
        <dbReference type="SMART" id="SM00829"/>
    </source>
</evidence>
<gene>
    <name evidence="2" type="ORF">KFL_000210520</name>
</gene>
<name>A0A1Y1HK70_KLENI</name>
<evidence type="ECO:0000313" key="2">
    <source>
        <dbReference type="EMBL" id="GAQ78964.1"/>
    </source>
</evidence>
<dbReference type="Gene3D" id="3.90.180.10">
    <property type="entry name" value="Medium-chain alcohol dehydrogenases, catalytic domain"/>
    <property type="match status" value="1"/>
</dbReference>
<dbReference type="InterPro" id="IPR011032">
    <property type="entry name" value="GroES-like_sf"/>
</dbReference>
<feature type="domain" description="Enoyl reductase (ER)" evidence="1">
    <location>
        <begin position="19"/>
        <end position="330"/>
    </location>
</feature>
<dbReference type="Proteomes" id="UP000054558">
    <property type="component" value="Unassembled WGS sequence"/>
</dbReference>
<protein>
    <submittedName>
        <fullName evidence="2">Zinc-binding oxidoreductase</fullName>
    </submittedName>
</protein>
<dbReference type="SUPFAM" id="SSF51735">
    <property type="entry name" value="NAD(P)-binding Rossmann-fold domains"/>
    <property type="match status" value="1"/>
</dbReference>
<dbReference type="EMBL" id="DF236970">
    <property type="protein sequence ID" value="GAQ78964.1"/>
    <property type="molecule type" value="Genomic_DNA"/>
</dbReference>
<dbReference type="Pfam" id="PF08240">
    <property type="entry name" value="ADH_N"/>
    <property type="match status" value="1"/>
</dbReference>
<dbReference type="SUPFAM" id="SSF50129">
    <property type="entry name" value="GroES-like"/>
    <property type="match status" value="1"/>
</dbReference>
<dbReference type="InterPro" id="IPR036291">
    <property type="entry name" value="NAD(P)-bd_dom_sf"/>
</dbReference>
<proteinExistence type="predicted"/>
<dbReference type="CDD" id="cd08267">
    <property type="entry name" value="MDR1"/>
    <property type="match status" value="1"/>
</dbReference>
<dbReference type="Gene3D" id="3.40.50.720">
    <property type="entry name" value="NAD(P)-binding Rossmann-like Domain"/>
    <property type="match status" value="1"/>
</dbReference>
<dbReference type="PANTHER" id="PTHR44013">
    <property type="entry name" value="ZINC-TYPE ALCOHOL DEHYDROGENASE-LIKE PROTEIN C16A3.02C"/>
    <property type="match status" value="1"/>
</dbReference>
<accession>A0A1Y1HK70</accession>
<reference evidence="2 3" key="1">
    <citation type="journal article" date="2014" name="Nat. Commun.">
        <title>Klebsormidium flaccidum genome reveals primary factors for plant terrestrial adaptation.</title>
        <authorList>
            <person name="Hori K."/>
            <person name="Maruyama F."/>
            <person name="Fujisawa T."/>
            <person name="Togashi T."/>
            <person name="Yamamoto N."/>
            <person name="Seo M."/>
            <person name="Sato S."/>
            <person name="Yamada T."/>
            <person name="Mori H."/>
            <person name="Tajima N."/>
            <person name="Moriyama T."/>
            <person name="Ikeuchi M."/>
            <person name="Watanabe M."/>
            <person name="Wada H."/>
            <person name="Kobayashi K."/>
            <person name="Saito M."/>
            <person name="Masuda T."/>
            <person name="Sasaki-Sekimoto Y."/>
            <person name="Mashiguchi K."/>
            <person name="Awai K."/>
            <person name="Shimojima M."/>
            <person name="Masuda S."/>
            <person name="Iwai M."/>
            <person name="Nobusawa T."/>
            <person name="Narise T."/>
            <person name="Kondo S."/>
            <person name="Saito H."/>
            <person name="Sato R."/>
            <person name="Murakawa M."/>
            <person name="Ihara Y."/>
            <person name="Oshima-Yamada Y."/>
            <person name="Ohtaka K."/>
            <person name="Satoh M."/>
            <person name="Sonobe K."/>
            <person name="Ishii M."/>
            <person name="Ohtani R."/>
            <person name="Kanamori-Sato M."/>
            <person name="Honoki R."/>
            <person name="Miyazaki D."/>
            <person name="Mochizuki H."/>
            <person name="Umetsu J."/>
            <person name="Higashi K."/>
            <person name="Shibata D."/>
            <person name="Kamiya Y."/>
            <person name="Sato N."/>
            <person name="Nakamura Y."/>
            <person name="Tabata S."/>
            <person name="Ida S."/>
            <person name="Kurokawa K."/>
            <person name="Ohta H."/>
        </authorList>
    </citation>
    <scope>NUCLEOTIDE SEQUENCE [LARGE SCALE GENOMIC DNA]</scope>
    <source>
        <strain evidence="2 3">NIES-2285</strain>
    </source>
</reference>
<dbReference type="GO" id="GO:0016491">
    <property type="term" value="F:oxidoreductase activity"/>
    <property type="evidence" value="ECO:0007669"/>
    <property type="project" value="InterPro"/>
</dbReference>
<dbReference type="SMART" id="SM00829">
    <property type="entry name" value="PKS_ER"/>
    <property type="match status" value="1"/>
</dbReference>
<dbReference type="InterPro" id="IPR013154">
    <property type="entry name" value="ADH-like_N"/>
</dbReference>
<dbReference type="InterPro" id="IPR052733">
    <property type="entry name" value="Chloroplast_QOR"/>
</dbReference>
<sequence length="333" mass="35064">MAAIALPSTMHAWQYKEYGKGMHQVELPVPAPGPKELLVKVAATSLNPLDYKLESGSLKMIYGLKLPITPCTDVAGTVAAVGEGVTDFAVGDRVAAWSDVMKSGGLAEYVLLDKKSAAAKLPASVSFEEASGVVTTGMTALQALRDKAGVPLSGKGRVLIMAASGGVGAYAVQLAKKAGAHVTVTVGARNADLARSLGADDVIDYRAVADPDNPLAHPGGELYDVILHTTAVPEKWDHFHRVLTPKGCVVSTIPEFSTFLRTAIQSVTFAGQKMIPIFCDCSKAEDLKLLIEMMGRGELKTVVDSKTPLKEADKAWERCLGGHATGKIVVTVP</sequence>
<dbReference type="InterPro" id="IPR020843">
    <property type="entry name" value="ER"/>
</dbReference>
<evidence type="ECO:0000313" key="3">
    <source>
        <dbReference type="Proteomes" id="UP000054558"/>
    </source>
</evidence>
<dbReference type="STRING" id="105231.A0A1Y1HK70"/>
<dbReference type="OMA" id="RHAIDYS"/>
<dbReference type="AlphaFoldDB" id="A0A1Y1HK70"/>